<name>A0A0M0EBL6_KOMEU</name>
<feature type="region of interest" description="Disordered" evidence="1">
    <location>
        <begin position="1"/>
        <end position="27"/>
    </location>
</feature>
<evidence type="ECO:0000313" key="2">
    <source>
        <dbReference type="EMBL" id="KON62628.1"/>
    </source>
</evidence>
<comment type="caution">
    <text evidence="2">The sequence shown here is derived from an EMBL/GenBank/DDBJ whole genome shotgun (WGS) entry which is preliminary data.</text>
</comment>
<dbReference type="AlphaFoldDB" id="A0A0M0EBL6"/>
<dbReference type="PATRIC" id="fig|33995.3.peg.4301"/>
<evidence type="ECO:0000313" key="3">
    <source>
        <dbReference type="Proteomes" id="UP000037566"/>
    </source>
</evidence>
<gene>
    <name evidence="2" type="ORF">KOEU_38890</name>
</gene>
<proteinExistence type="predicted"/>
<dbReference type="Proteomes" id="UP000037566">
    <property type="component" value="Unassembled WGS sequence"/>
</dbReference>
<keyword evidence="3" id="KW-1185">Reference proteome</keyword>
<sequence>MKIGKTRGLSAMTHGYPVKGHHKGPTWTDRSLTEKAWYRNEQRGRTALPWKIRKFSLIEAVNALCRALTVRTQYTPLAQTDFDLHSVVQCNNTTNDEGTGKIRDPKA</sequence>
<protein>
    <submittedName>
        <fullName evidence="2">Uncharacterized protein</fullName>
    </submittedName>
</protein>
<reference evidence="2" key="1">
    <citation type="submission" date="2015-08" db="EMBL/GenBank/DDBJ databases">
        <title>Draft genome sequence of Komagataeibacter europaeus CECT 8546 a cellulose producer strain from vinegar produced by the traditional method.</title>
        <authorList>
            <person name="Poehlein A."/>
            <person name="Valera M.J."/>
            <person name="Haack F.S."/>
            <person name="Mas A."/>
            <person name="Daniel R."/>
            <person name="Streit W.R."/>
            <person name="Mateo E."/>
        </authorList>
    </citation>
    <scope>NUCLEOTIDE SEQUENCE [LARGE SCALE GENOMIC DNA]</scope>
    <source>
        <strain evidence="2">CECT 8546</strain>
    </source>
</reference>
<accession>A0A0M0EBL6</accession>
<dbReference type="EMBL" id="LHUQ01000095">
    <property type="protein sequence ID" value="KON62628.1"/>
    <property type="molecule type" value="Genomic_DNA"/>
</dbReference>
<organism evidence="2 3">
    <name type="scientific">Komagataeibacter europaeus</name>
    <name type="common">Gluconacetobacter europaeus</name>
    <dbReference type="NCBI Taxonomy" id="33995"/>
    <lineage>
        <taxon>Bacteria</taxon>
        <taxon>Pseudomonadati</taxon>
        <taxon>Pseudomonadota</taxon>
        <taxon>Alphaproteobacteria</taxon>
        <taxon>Acetobacterales</taxon>
        <taxon>Acetobacteraceae</taxon>
        <taxon>Komagataeibacter</taxon>
    </lineage>
</organism>
<evidence type="ECO:0000256" key="1">
    <source>
        <dbReference type="SAM" id="MobiDB-lite"/>
    </source>
</evidence>